<comment type="caution">
    <text evidence="1">The sequence shown here is derived from an EMBL/GenBank/DDBJ whole genome shotgun (WGS) entry which is preliminary data.</text>
</comment>
<dbReference type="EMBL" id="JAVDWU010000006">
    <property type="protein sequence ID" value="MDR7150956.1"/>
    <property type="molecule type" value="Genomic_DNA"/>
</dbReference>
<evidence type="ECO:0000313" key="1">
    <source>
        <dbReference type="EMBL" id="MDR7150956.1"/>
    </source>
</evidence>
<dbReference type="Proteomes" id="UP001265700">
    <property type="component" value="Unassembled WGS sequence"/>
</dbReference>
<reference evidence="1 2" key="1">
    <citation type="submission" date="2023-07" db="EMBL/GenBank/DDBJ databases">
        <title>Sorghum-associated microbial communities from plants grown in Nebraska, USA.</title>
        <authorList>
            <person name="Schachtman D."/>
        </authorList>
    </citation>
    <scope>NUCLEOTIDE SEQUENCE [LARGE SCALE GENOMIC DNA]</scope>
    <source>
        <strain evidence="1 2">4249</strain>
    </source>
</reference>
<organism evidence="1 2">
    <name type="scientific">Hydrogenophaga palleronii</name>
    <dbReference type="NCBI Taxonomy" id="65655"/>
    <lineage>
        <taxon>Bacteria</taxon>
        <taxon>Pseudomonadati</taxon>
        <taxon>Pseudomonadota</taxon>
        <taxon>Betaproteobacteria</taxon>
        <taxon>Burkholderiales</taxon>
        <taxon>Comamonadaceae</taxon>
        <taxon>Hydrogenophaga</taxon>
    </lineage>
</organism>
<sequence length="199" mass="21921">MNTPFAVLWRRLDAPGHDACQFEQSKSGWSLRGSAVFLDEHKVCQLRYEVLADAAFQTREAAVVGWLGEVPVDLRICAVGNGTWTVNGTEQPPIAGCIDLDLGFTPAANFLPARRLGLIIGEDAQAPAAYLAFPQLKFEVLPQRYKRLSDTEYDYEAPSVGYRGTLKLSPEGVIVFYPDLFLREESPGQVNDEGGRGQT</sequence>
<accession>A0ABU1WNT9</accession>
<protein>
    <recommendedName>
        <fullName evidence="3">Glycolipid-binding domain-containing protein</fullName>
    </recommendedName>
</protein>
<keyword evidence="2" id="KW-1185">Reference proteome</keyword>
<gene>
    <name evidence="1" type="ORF">J2W49_002929</name>
</gene>
<dbReference type="RefSeq" id="WP_310317430.1">
    <property type="nucleotide sequence ID" value="NZ_JAVDWU010000006.1"/>
</dbReference>
<evidence type="ECO:0008006" key="3">
    <source>
        <dbReference type="Google" id="ProtNLM"/>
    </source>
</evidence>
<evidence type="ECO:0000313" key="2">
    <source>
        <dbReference type="Proteomes" id="UP001265700"/>
    </source>
</evidence>
<dbReference type="SUPFAM" id="SSF159275">
    <property type="entry name" value="PA1994-like"/>
    <property type="match status" value="1"/>
</dbReference>
<dbReference type="Pfam" id="PF06475">
    <property type="entry name" value="Glycolipid_bind"/>
    <property type="match status" value="1"/>
</dbReference>
<proteinExistence type="predicted"/>
<name>A0ABU1WNT9_9BURK</name>
<dbReference type="InterPro" id="IPR009467">
    <property type="entry name" value="Glycolipid-bd_prot_put"/>
</dbReference>